<keyword evidence="4" id="KW-0808">Transferase</keyword>
<keyword evidence="7" id="KW-1185">Reference proteome</keyword>
<comment type="caution">
    <text evidence="6">The sequence shown here is derived from an EMBL/GenBank/DDBJ whole genome shotgun (WGS) entry which is preliminary data.</text>
</comment>
<name>A0ABV0JS67_9CYAN</name>
<evidence type="ECO:0000256" key="4">
    <source>
        <dbReference type="ARBA" id="ARBA00022679"/>
    </source>
</evidence>
<evidence type="ECO:0000256" key="1">
    <source>
        <dbReference type="ARBA" id="ARBA00004776"/>
    </source>
</evidence>
<dbReference type="RefSeq" id="WP_190424623.1">
    <property type="nucleotide sequence ID" value="NZ_JAMPKK010000041.1"/>
</dbReference>
<sequence>MGTSIAILITCYNRKPKTLASLEALFNQVLPADFELCVYLVDDGSTDGTTEAVSHTYPQVKIIEGNGNLFWNGGMRMAFSEAIKHNHNYHLWLNDDTLIYPDALSKMLATSQRLAEQGYAPVIVTGATRDPETNTVSYGGVERNTWWHPFKFRWLEPGEEPTRCDTMHGNCVLIPREIYQTIGNLDPDFRHYAGDFDYGLRAKQKGYTVWLAPGYIGTCSGNPLYANWMDSNLPIRERWQKAEQPKNFTFKERQLFAQRHAGILWPIFWLLPYRKLLFSSFGKRRQEGT</sequence>
<dbReference type="PANTHER" id="PTHR43179:SF12">
    <property type="entry name" value="GALACTOFURANOSYLTRANSFERASE GLFT2"/>
    <property type="match status" value="1"/>
</dbReference>
<evidence type="ECO:0000259" key="5">
    <source>
        <dbReference type="Pfam" id="PF00535"/>
    </source>
</evidence>
<protein>
    <submittedName>
        <fullName evidence="6">Glycosyltransferase family 2 protein</fullName>
    </submittedName>
</protein>
<dbReference type="PANTHER" id="PTHR43179">
    <property type="entry name" value="RHAMNOSYLTRANSFERASE WBBL"/>
    <property type="match status" value="1"/>
</dbReference>
<dbReference type="SUPFAM" id="SSF53448">
    <property type="entry name" value="Nucleotide-diphospho-sugar transferases"/>
    <property type="match status" value="1"/>
</dbReference>
<dbReference type="Pfam" id="PF00535">
    <property type="entry name" value="Glycos_transf_2"/>
    <property type="match status" value="1"/>
</dbReference>
<feature type="domain" description="Glycosyltransferase 2-like" evidence="5">
    <location>
        <begin position="7"/>
        <end position="181"/>
    </location>
</feature>
<accession>A0ABV0JS67</accession>
<evidence type="ECO:0000256" key="2">
    <source>
        <dbReference type="ARBA" id="ARBA00006739"/>
    </source>
</evidence>
<dbReference type="InterPro" id="IPR001173">
    <property type="entry name" value="Glyco_trans_2-like"/>
</dbReference>
<evidence type="ECO:0000313" key="7">
    <source>
        <dbReference type="Proteomes" id="UP001442494"/>
    </source>
</evidence>
<keyword evidence="3" id="KW-0328">Glycosyltransferase</keyword>
<evidence type="ECO:0000256" key="3">
    <source>
        <dbReference type="ARBA" id="ARBA00022676"/>
    </source>
</evidence>
<organism evidence="6 7">
    <name type="scientific">Funiculus sociatus GB2-A5</name>
    <dbReference type="NCBI Taxonomy" id="2933946"/>
    <lineage>
        <taxon>Bacteria</taxon>
        <taxon>Bacillati</taxon>
        <taxon>Cyanobacteriota</taxon>
        <taxon>Cyanophyceae</taxon>
        <taxon>Coleofasciculales</taxon>
        <taxon>Coleofasciculaceae</taxon>
        <taxon>Funiculus</taxon>
    </lineage>
</organism>
<evidence type="ECO:0000313" key="6">
    <source>
        <dbReference type="EMBL" id="MEP0866308.1"/>
    </source>
</evidence>
<dbReference type="Proteomes" id="UP001442494">
    <property type="component" value="Unassembled WGS sequence"/>
</dbReference>
<dbReference type="EMBL" id="JAMPKK010000041">
    <property type="protein sequence ID" value="MEP0866308.1"/>
    <property type="molecule type" value="Genomic_DNA"/>
</dbReference>
<comment type="pathway">
    <text evidence="1">Cell wall biogenesis; cell wall polysaccharide biosynthesis.</text>
</comment>
<reference evidence="6 7" key="1">
    <citation type="submission" date="2022-04" db="EMBL/GenBank/DDBJ databases">
        <title>Positive selection, recombination, and allopatry shape intraspecific diversity of widespread and dominant cyanobacteria.</title>
        <authorList>
            <person name="Wei J."/>
            <person name="Shu W."/>
            <person name="Hu C."/>
        </authorList>
    </citation>
    <scope>NUCLEOTIDE SEQUENCE [LARGE SCALE GENOMIC DNA]</scope>
    <source>
        <strain evidence="6 7">GB2-A5</strain>
    </source>
</reference>
<comment type="similarity">
    <text evidence="2">Belongs to the glycosyltransferase 2 family.</text>
</comment>
<proteinExistence type="inferred from homology"/>
<gene>
    <name evidence="6" type="ORF">NDI37_17755</name>
</gene>
<dbReference type="InterPro" id="IPR029044">
    <property type="entry name" value="Nucleotide-diphossugar_trans"/>
</dbReference>
<dbReference type="Gene3D" id="3.90.550.10">
    <property type="entry name" value="Spore Coat Polysaccharide Biosynthesis Protein SpsA, Chain A"/>
    <property type="match status" value="1"/>
</dbReference>